<evidence type="ECO:0000256" key="2">
    <source>
        <dbReference type="ARBA" id="ARBA00006235"/>
    </source>
</evidence>
<keyword evidence="4" id="KW-0547">Nucleotide-binding</keyword>
<dbReference type="EMBL" id="JBBCAQ010000034">
    <property type="protein sequence ID" value="KAK7580228.1"/>
    <property type="molecule type" value="Genomic_DNA"/>
</dbReference>
<dbReference type="Proteomes" id="UP001367676">
    <property type="component" value="Unassembled WGS sequence"/>
</dbReference>
<dbReference type="GO" id="GO:0005524">
    <property type="term" value="F:ATP binding"/>
    <property type="evidence" value="ECO:0007669"/>
    <property type="project" value="UniProtKB-KW"/>
</dbReference>
<dbReference type="PANTHER" id="PTHR10760:SF2">
    <property type="entry name" value="LD13476P-RELATED"/>
    <property type="match status" value="1"/>
</dbReference>
<evidence type="ECO:0000256" key="3">
    <source>
        <dbReference type="ARBA" id="ARBA00022729"/>
    </source>
</evidence>
<dbReference type="FunFam" id="3.40.50.300:FF:002276">
    <property type="entry name" value="Torsin, putative"/>
    <property type="match status" value="1"/>
</dbReference>
<sequence length="365" mass="41141">MKKIKSSILHQTFKLTSIALKQLLSTSANASTTFAIGAAVSYLYGDTVKDVSNAVSNVALCKTYLGYLNLYECCGSPWVKNNIDGLVSDLRQHLFGQHIVQQIVPPAIAASLGRRYPSKPLVMSFHGWPGCGKNYVAAFIVKNFFKKGLGSSFFHFFSGRLHFPIAKDVALYQDQLRTWISANVSSCPHSVFVFDEIEKMPPGVLDGIKPFLDHHENVNGVDYRRAIFIFLSNIGSNLITERYLELWQKHGKTRDQMSLHDFDSVINKGAFNEKGGFHMSDLIDHNLIDHYVPFLPLERIHVEQCIKAELDNHNYRHDDSIIEEVMKVVTFGPSPEALFSNSGCKRLSQKVSTLVQQRKMQSNEI</sequence>
<keyword evidence="6" id="KW-0067">ATP-binding</keyword>
<evidence type="ECO:0000259" key="8">
    <source>
        <dbReference type="Pfam" id="PF21376"/>
    </source>
</evidence>
<organism evidence="9 10">
    <name type="scientific">Parthenolecanium corni</name>
    <dbReference type="NCBI Taxonomy" id="536013"/>
    <lineage>
        <taxon>Eukaryota</taxon>
        <taxon>Metazoa</taxon>
        <taxon>Ecdysozoa</taxon>
        <taxon>Arthropoda</taxon>
        <taxon>Hexapoda</taxon>
        <taxon>Insecta</taxon>
        <taxon>Pterygota</taxon>
        <taxon>Neoptera</taxon>
        <taxon>Paraneoptera</taxon>
        <taxon>Hemiptera</taxon>
        <taxon>Sternorrhyncha</taxon>
        <taxon>Coccoidea</taxon>
        <taxon>Coccidae</taxon>
        <taxon>Parthenolecanium</taxon>
    </lineage>
</organism>
<evidence type="ECO:0000256" key="7">
    <source>
        <dbReference type="ARBA" id="ARBA00023180"/>
    </source>
</evidence>
<evidence type="ECO:0000256" key="1">
    <source>
        <dbReference type="ARBA" id="ARBA00004319"/>
    </source>
</evidence>
<keyword evidence="5" id="KW-0256">Endoplasmic reticulum</keyword>
<gene>
    <name evidence="9" type="ORF">V9T40_000857</name>
</gene>
<dbReference type="Pfam" id="PF06309">
    <property type="entry name" value="Torsin"/>
    <property type="match status" value="1"/>
</dbReference>
<evidence type="ECO:0000256" key="6">
    <source>
        <dbReference type="ARBA" id="ARBA00022840"/>
    </source>
</evidence>
<dbReference type="PRINTS" id="PR00300">
    <property type="entry name" value="CLPPROTEASEA"/>
</dbReference>
<feature type="domain" description="Torsin-1A C-terminal" evidence="8">
    <location>
        <begin position="297"/>
        <end position="351"/>
    </location>
</feature>
<keyword evidence="3" id="KW-0732">Signal</keyword>
<dbReference type="GO" id="GO:0005788">
    <property type="term" value="C:endoplasmic reticulum lumen"/>
    <property type="evidence" value="ECO:0007669"/>
    <property type="project" value="UniProtKB-SubCell"/>
</dbReference>
<dbReference type="Pfam" id="PF21376">
    <property type="entry name" value="TOR1A_C"/>
    <property type="match status" value="1"/>
</dbReference>
<reference evidence="9 10" key="1">
    <citation type="submission" date="2024-03" db="EMBL/GenBank/DDBJ databases">
        <title>Adaptation during the transition from Ophiocordyceps entomopathogen to insect associate is accompanied by gene loss and intensified selection.</title>
        <authorList>
            <person name="Ward C.M."/>
            <person name="Onetto C.A."/>
            <person name="Borneman A.R."/>
        </authorList>
    </citation>
    <scope>NUCLEOTIDE SEQUENCE [LARGE SCALE GENOMIC DNA]</scope>
    <source>
        <strain evidence="9">AWRI1</strain>
        <tissue evidence="9">Single Adult Female</tissue>
    </source>
</reference>
<dbReference type="CDD" id="cd00009">
    <property type="entry name" value="AAA"/>
    <property type="match status" value="1"/>
</dbReference>
<evidence type="ECO:0000256" key="5">
    <source>
        <dbReference type="ARBA" id="ARBA00022824"/>
    </source>
</evidence>
<name>A0AAN9Y250_9HEMI</name>
<dbReference type="SUPFAM" id="SSF52540">
    <property type="entry name" value="P-loop containing nucleoside triphosphate hydrolases"/>
    <property type="match status" value="1"/>
</dbReference>
<dbReference type="InterPro" id="IPR049337">
    <property type="entry name" value="TOR1A_C"/>
</dbReference>
<evidence type="ECO:0000313" key="9">
    <source>
        <dbReference type="EMBL" id="KAK7580228.1"/>
    </source>
</evidence>
<comment type="caution">
    <text evidence="9">The sequence shown here is derived from an EMBL/GenBank/DDBJ whole genome shotgun (WGS) entry which is preliminary data.</text>
</comment>
<keyword evidence="10" id="KW-1185">Reference proteome</keyword>
<comment type="subcellular location">
    <subcellularLocation>
        <location evidence="1">Endoplasmic reticulum lumen</location>
    </subcellularLocation>
</comment>
<protein>
    <recommendedName>
        <fullName evidence="8">Torsin-1A C-terminal domain-containing protein</fullName>
    </recommendedName>
</protein>
<keyword evidence="7" id="KW-0325">Glycoprotein</keyword>
<dbReference type="Gene3D" id="3.40.50.300">
    <property type="entry name" value="P-loop containing nucleotide triphosphate hydrolases"/>
    <property type="match status" value="1"/>
</dbReference>
<evidence type="ECO:0000256" key="4">
    <source>
        <dbReference type="ARBA" id="ARBA00022741"/>
    </source>
</evidence>
<dbReference type="InterPro" id="IPR010448">
    <property type="entry name" value="Torsin"/>
</dbReference>
<accession>A0AAN9Y250</accession>
<comment type="similarity">
    <text evidence="2">Belongs to the ClpA/ClpB family. Torsin subfamily.</text>
</comment>
<dbReference type="GO" id="GO:0071218">
    <property type="term" value="P:cellular response to misfolded protein"/>
    <property type="evidence" value="ECO:0007669"/>
    <property type="project" value="TreeGrafter"/>
</dbReference>
<dbReference type="GO" id="GO:0016887">
    <property type="term" value="F:ATP hydrolysis activity"/>
    <property type="evidence" value="ECO:0007669"/>
    <property type="project" value="InterPro"/>
</dbReference>
<dbReference type="PANTHER" id="PTHR10760">
    <property type="entry name" value="TORSIN"/>
    <property type="match status" value="1"/>
</dbReference>
<evidence type="ECO:0000313" key="10">
    <source>
        <dbReference type="Proteomes" id="UP001367676"/>
    </source>
</evidence>
<proteinExistence type="inferred from homology"/>
<dbReference type="AlphaFoldDB" id="A0AAN9Y250"/>
<dbReference type="InterPro" id="IPR027417">
    <property type="entry name" value="P-loop_NTPase"/>
</dbReference>
<dbReference type="InterPro" id="IPR001270">
    <property type="entry name" value="ClpA/B"/>
</dbReference>